<evidence type="ECO:0000256" key="2">
    <source>
        <dbReference type="PROSITE-ProRule" id="PRU00169"/>
    </source>
</evidence>
<proteinExistence type="predicted"/>
<keyword evidence="1 2" id="KW-0597">Phosphoprotein</keyword>
<dbReference type="PIRSF" id="PIRSF036400">
    <property type="entry name" value="RR_Ctr_UCP036400"/>
    <property type="match status" value="1"/>
</dbReference>
<dbReference type="Pfam" id="PF22029">
    <property type="entry name" value="PhyR_sigma2"/>
    <property type="match status" value="1"/>
</dbReference>
<sequence>MSLGARVAGNLPYLRRYARALTGSQTTGDAFVRETLEAALVDDGLREMIGSGRAELYHVFNKIWSSAHVDVPQEEIADPGADNGHEAAAQARLSHITPLSRQALLLTTLEDFSVDEAAFVMDREPSEVEALVQEAVEEIDRESTTSVLIIEDEPLISMQLEDLVRSLGHEVCGMAATRSQALQIVQEQTPGLVLADIQLADGSSGLDAVDDILKITSVPVIFITAYPERLLTGDRPEPTYLVTKPFQESTVRAAISQALFFGTSRPLG</sequence>
<comment type="caution">
    <text evidence="4">The sequence shown here is derived from an EMBL/GenBank/DDBJ whole genome shotgun (WGS) entry which is preliminary data.</text>
</comment>
<dbReference type="Pfam" id="PF22233">
    <property type="entry name" value="PhyR_sigma-like"/>
    <property type="match status" value="1"/>
</dbReference>
<evidence type="ECO:0000259" key="3">
    <source>
        <dbReference type="PROSITE" id="PS50110"/>
    </source>
</evidence>
<dbReference type="SMART" id="SM00448">
    <property type="entry name" value="REC"/>
    <property type="match status" value="1"/>
</dbReference>
<gene>
    <name evidence="4" type="ORF">ACFO0A_04005</name>
</gene>
<dbReference type="InterPro" id="IPR053866">
    <property type="entry name" value="PhyR_sigma2"/>
</dbReference>
<accession>A0ABV8RMC2</accession>
<dbReference type="Pfam" id="PF00072">
    <property type="entry name" value="Response_reg"/>
    <property type="match status" value="1"/>
</dbReference>
<dbReference type="RefSeq" id="WP_379537678.1">
    <property type="nucleotide sequence ID" value="NZ_JBHSDR010000003.1"/>
</dbReference>
<name>A0ABV8RMC2_9SPHN</name>
<dbReference type="InterPro" id="IPR011006">
    <property type="entry name" value="CheY-like_superfamily"/>
</dbReference>
<dbReference type="NCBIfam" id="NF006623">
    <property type="entry name" value="PRK09191.1"/>
    <property type="match status" value="1"/>
</dbReference>
<feature type="modified residue" description="4-aspartylphosphate" evidence="2">
    <location>
        <position position="196"/>
    </location>
</feature>
<reference evidence="5" key="1">
    <citation type="journal article" date="2019" name="Int. J. Syst. Evol. Microbiol.">
        <title>The Global Catalogue of Microorganisms (GCM) 10K type strain sequencing project: providing services to taxonomists for standard genome sequencing and annotation.</title>
        <authorList>
            <consortium name="The Broad Institute Genomics Platform"/>
            <consortium name="The Broad Institute Genome Sequencing Center for Infectious Disease"/>
            <person name="Wu L."/>
            <person name="Ma J."/>
        </authorList>
    </citation>
    <scope>NUCLEOTIDE SEQUENCE [LARGE SCALE GENOMIC DNA]</scope>
    <source>
        <strain evidence="5">CGMCC 1.12989</strain>
    </source>
</reference>
<dbReference type="InterPro" id="IPR050595">
    <property type="entry name" value="Bact_response_regulator"/>
</dbReference>
<dbReference type="InterPro" id="IPR014605">
    <property type="entry name" value="Sig_resp-reg_PhyR"/>
</dbReference>
<dbReference type="PANTHER" id="PTHR44591">
    <property type="entry name" value="STRESS RESPONSE REGULATOR PROTEIN 1"/>
    <property type="match status" value="1"/>
</dbReference>
<keyword evidence="5" id="KW-1185">Reference proteome</keyword>
<feature type="domain" description="Response regulatory" evidence="3">
    <location>
        <begin position="146"/>
        <end position="259"/>
    </location>
</feature>
<dbReference type="PANTHER" id="PTHR44591:SF3">
    <property type="entry name" value="RESPONSE REGULATORY DOMAIN-CONTAINING PROTEIN"/>
    <property type="match status" value="1"/>
</dbReference>
<dbReference type="Proteomes" id="UP001595828">
    <property type="component" value="Unassembled WGS sequence"/>
</dbReference>
<dbReference type="InterPro" id="IPR001789">
    <property type="entry name" value="Sig_transdc_resp-reg_receiver"/>
</dbReference>
<dbReference type="Gene3D" id="3.40.50.2300">
    <property type="match status" value="1"/>
</dbReference>
<evidence type="ECO:0000256" key="1">
    <source>
        <dbReference type="ARBA" id="ARBA00022553"/>
    </source>
</evidence>
<organism evidence="4 5">
    <name type="scientific">Novosphingobium tardum</name>
    <dbReference type="NCBI Taxonomy" id="1538021"/>
    <lineage>
        <taxon>Bacteria</taxon>
        <taxon>Pseudomonadati</taxon>
        <taxon>Pseudomonadota</taxon>
        <taxon>Alphaproteobacteria</taxon>
        <taxon>Sphingomonadales</taxon>
        <taxon>Sphingomonadaceae</taxon>
        <taxon>Novosphingobium</taxon>
    </lineage>
</organism>
<protein>
    <submittedName>
        <fullName evidence="4">Response regulator</fullName>
    </submittedName>
</protein>
<dbReference type="SUPFAM" id="SSF52172">
    <property type="entry name" value="CheY-like"/>
    <property type="match status" value="1"/>
</dbReference>
<dbReference type="CDD" id="cd17540">
    <property type="entry name" value="REC_PhyR"/>
    <property type="match status" value="1"/>
</dbReference>
<dbReference type="InterPro" id="IPR053867">
    <property type="entry name" value="PhyR_sigma4"/>
</dbReference>
<evidence type="ECO:0000313" key="4">
    <source>
        <dbReference type="EMBL" id="MFC4294218.1"/>
    </source>
</evidence>
<evidence type="ECO:0000313" key="5">
    <source>
        <dbReference type="Proteomes" id="UP001595828"/>
    </source>
</evidence>
<dbReference type="Gene3D" id="1.20.140.160">
    <property type="match status" value="1"/>
</dbReference>
<dbReference type="EMBL" id="JBHSDR010000003">
    <property type="protein sequence ID" value="MFC4294218.1"/>
    <property type="molecule type" value="Genomic_DNA"/>
</dbReference>
<dbReference type="PROSITE" id="PS50110">
    <property type="entry name" value="RESPONSE_REGULATORY"/>
    <property type="match status" value="1"/>
</dbReference>